<dbReference type="EMBL" id="DRTX01000142">
    <property type="protein sequence ID" value="HHF53263.1"/>
    <property type="molecule type" value="Genomic_DNA"/>
</dbReference>
<dbReference type="InterPro" id="IPR001387">
    <property type="entry name" value="Cro/C1-type_HTH"/>
</dbReference>
<dbReference type="SUPFAM" id="SSF47413">
    <property type="entry name" value="lambda repressor-like DNA-binding domains"/>
    <property type="match status" value="1"/>
</dbReference>
<sequence>MGGKVPCEIVTWYLLPAIRREMSSIMVNEYEMQQKDAAKLLGVTNAAISQYISGKRGNVDFDGIGKEEFKKSVENIVGGIPAEKEICRLCKFLMESGIIEKLESKT</sequence>
<comment type="caution">
    <text evidence="2">The sequence shown here is derived from an EMBL/GenBank/DDBJ whole genome shotgun (WGS) entry which is preliminary data.</text>
</comment>
<accession>A0A7V5LUP9</accession>
<organism evidence="2">
    <name type="scientific">candidate division WOR-3 bacterium</name>
    <dbReference type="NCBI Taxonomy" id="2052148"/>
    <lineage>
        <taxon>Bacteria</taxon>
        <taxon>Bacteria division WOR-3</taxon>
    </lineage>
</organism>
<dbReference type="AlphaFoldDB" id="A0A7V5LUP9"/>
<gene>
    <name evidence="2" type="ORF">ENL43_02725</name>
</gene>
<reference evidence="2" key="1">
    <citation type="journal article" date="2020" name="mSystems">
        <title>Genome- and Community-Level Interaction Insights into Carbon Utilization and Element Cycling Functions of Hydrothermarchaeota in Hydrothermal Sediment.</title>
        <authorList>
            <person name="Zhou Z."/>
            <person name="Liu Y."/>
            <person name="Xu W."/>
            <person name="Pan J."/>
            <person name="Luo Z.H."/>
            <person name="Li M."/>
        </authorList>
    </citation>
    <scope>NUCLEOTIDE SEQUENCE [LARGE SCALE GENOMIC DNA]</scope>
    <source>
        <strain evidence="2">HyVt-96</strain>
    </source>
</reference>
<evidence type="ECO:0000259" key="1">
    <source>
        <dbReference type="Pfam" id="PF01381"/>
    </source>
</evidence>
<proteinExistence type="predicted"/>
<name>A0A7V5LUP9_UNCW3</name>
<dbReference type="InterPro" id="IPR010982">
    <property type="entry name" value="Lambda_DNA-bd_dom_sf"/>
</dbReference>
<dbReference type="CDD" id="cd00093">
    <property type="entry name" value="HTH_XRE"/>
    <property type="match status" value="1"/>
</dbReference>
<dbReference type="PANTHER" id="PTHR40730">
    <property type="entry name" value="TRANSCRIPTIONAL REGULATOR PROTEIN-LIKE PROTEIN"/>
    <property type="match status" value="1"/>
</dbReference>
<dbReference type="GO" id="GO:0003677">
    <property type="term" value="F:DNA binding"/>
    <property type="evidence" value="ECO:0007669"/>
    <property type="project" value="InterPro"/>
</dbReference>
<dbReference type="Pfam" id="PF01381">
    <property type="entry name" value="HTH_3"/>
    <property type="match status" value="1"/>
</dbReference>
<dbReference type="Gene3D" id="1.10.260.40">
    <property type="entry name" value="lambda repressor-like DNA-binding domains"/>
    <property type="match status" value="1"/>
</dbReference>
<feature type="domain" description="HTH cro/C1-type" evidence="1">
    <location>
        <begin position="29"/>
        <end position="56"/>
    </location>
</feature>
<dbReference type="Proteomes" id="UP000886050">
    <property type="component" value="Unassembled WGS sequence"/>
</dbReference>
<protein>
    <submittedName>
        <fullName evidence="2">Helix-turn-helix domain-containing protein</fullName>
    </submittedName>
</protein>
<dbReference type="PANTHER" id="PTHR40730:SF5">
    <property type="entry name" value="HTH CRO_C1-TYPE DOMAIN-CONTAINING PROTEIN"/>
    <property type="match status" value="1"/>
</dbReference>
<evidence type="ECO:0000313" key="2">
    <source>
        <dbReference type="EMBL" id="HHF53263.1"/>
    </source>
</evidence>